<name>A0A6G4WS40_9ACTN</name>
<proteinExistence type="predicted"/>
<reference evidence="1 2" key="1">
    <citation type="submission" date="2020-02" db="EMBL/GenBank/DDBJ databases">
        <title>Whole-genome analyses of novel actinobacteria.</title>
        <authorList>
            <person name="Sahin N."/>
            <person name="Tatar D."/>
        </authorList>
    </citation>
    <scope>NUCLEOTIDE SEQUENCE [LARGE SCALE GENOMIC DNA]</scope>
    <source>
        <strain evidence="1 2">SB3404</strain>
    </source>
</reference>
<protein>
    <submittedName>
        <fullName evidence="1">Uncharacterized protein</fullName>
    </submittedName>
</protein>
<dbReference type="EMBL" id="JAAKZZ010000019">
    <property type="protein sequence ID" value="NGO67447.1"/>
    <property type="molecule type" value="Genomic_DNA"/>
</dbReference>
<evidence type="ECO:0000313" key="1">
    <source>
        <dbReference type="EMBL" id="NGO67447.1"/>
    </source>
</evidence>
<sequence>MTDIPVGALVGDRESGLTGILCDVCPYTDPAQPKDRRTTRLTAFVRPVGGGVEHALPPDAIEPVCRHLEPKLEQRSDGKHCPSCGVLIYLA</sequence>
<dbReference type="AlphaFoldDB" id="A0A6G4WS40"/>
<comment type="caution">
    <text evidence="1">The sequence shown here is derived from an EMBL/GenBank/DDBJ whole genome shotgun (WGS) entry which is preliminary data.</text>
</comment>
<accession>A0A6G4WS40</accession>
<keyword evidence="2" id="KW-1185">Reference proteome</keyword>
<gene>
    <name evidence="1" type="ORF">G5C65_03565</name>
</gene>
<dbReference type="RefSeq" id="WP_165297108.1">
    <property type="nucleotide sequence ID" value="NZ_JAAKZZ010000019.1"/>
</dbReference>
<dbReference type="Proteomes" id="UP000477722">
    <property type="component" value="Unassembled WGS sequence"/>
</dbReference>
<evidence type="ECO:0000313" key="2">
    <source>
        <dbReference type="Proteomes" id="UP000477722"/>
    </source>
</evidence>
<organism evidence="1 2">
    <name type="scientific">Streptomyces boncukensis</name>
    <dbReference type="NCBI Taxonomy" id="2711219"/>
    <lineage>
        <taxon>Bacteria</taxon>
        <taxon>Bacillati</taxon>
        <taxon>Actinomycetota</taxon>
        <taxon>Actinomycetes</taxon>
        <taxon>Kitasatosporales</taxon>
        <taxon>Streptomycetaceae</taxon>
        <taxon>Streptomyces</taxon>
    </lineage>
</organism>